<reference evidence="1 2" key="1">
    <citation type="submission" date="2024-03" db="EMBL/GenBank/DDBJ databases">
        <authorList>
            <person name="Gkanogiannis A."/>
            <person name="Becerra Lopez-Lavalle L."/>
        </authorList>
    </citation>
    <scope>NUCLEOTIDE SEQUENCE [LARGE SCALE GENOMIC DNA]</scope>
</reference>
<dbReference type="Proteomes" id="UP001642487">
    <property type="component" value="Chromosome 4"/>
</dbReference>
<name>A0ABP0YIR7_9ROSI</name>
<dbReference type="EMBL" id="OZ021738">
    <property type="protein sequence ID" value="CAK9319451.1"/>
    <property type="molecule type" value="Genomic_DNA"/>
</dbReference>
<evidence type="ECO:0000313" key="2">
    <source>
        <dbReference type="Proteomes" id="UP001642487"/>
    </source>
</evidence>
<accession>A0ABP0YIR7</accession>
<keyword evidence="2" id="KW-1185">Reference proteome</keyword>
<organism evidence="1 2">
    <name type="scientific">Citrullus colocynthis</name>
    <name type="common">colocynth</name>
    <dbReference type="NCBI Taxonomy" id="252529"/>
    <lineage>
        <taxon>Eukaryota</taxon>
        <taxon>Viridiplantae</taxon>
        <taxon>Streptophyta</taxon>
        <taxon>Embryophyta</taxon>
        <taxon>Tracheophyta</taxon>
        <taxon>Spermatophyta</taxon>
        <taxon>Magnoliopsida</taxon>
        <taxon>eudicotyledons</taxon>
        <taxon>Gunneridae</taxon>
        <taxon>Pentapetalae</taxon>
        <taxon>rosids</taxon>
        <taxon>fabids</taxon>
        <taxon>Cucurbitales</taxon>
        <taxon>Cucurbitaceae</taxon>
        <taxon>Benincaseae</taxon>
        <taxon>Citrullus</taxon>
    </lineage>
</organism>
<proteinExistence type="predicted"/>
<gene>
    <name evidence="1" type="ORF">CITCOLO1_LOCUS11456</name>
</gene>
<evidence type="ECO:0000313" key="1">
    <source>
        <dbReference type="EMBL" id="CAK9319451.1"/>
    </source>
</evidence>
<protein>
    <submittedName>
        <fullName evidence="1">Uncharacterized protein</fullName>
    </submittedName>
</protein>
<sequence>MIFLRAKGRTNVWFRGKLRIRGVLLISSWHANRLAVDLRFVVLSSKSMEAKICWCLAIPARYADEIEELVSK</sequence>